<keyword evidence="1" id="KW-0547">Nucleotide-binding</keyword>
<dbReference type="PANTHER" id="PTHR45626:SF22">
    <property type="entry name" value="DNA REPAIR PROTEIN RAD5"/>
    <property type="match status" value="1"/>
</dbReference>
<evidence type="ECO:0000256" key="1">
    <source>
        <dbReference type="ARBA" id="ARBA00022741"/>
    </source>
</evidence>
<dbReference type="GO" id="GO:0008094">
    <property type="term" value="F:ATP-dependent activity, acting on DNA"/>
    <property type="evidence" value="ECO:0007669"/>
    <property type="project" value="TreeGrafter"/>
</dbReference>
<keyword evidence="2" id="KW-0378">Hydrolase</keyword>
<dbReference type="Pfam" id="PF00176">
    <property type="entry name" value="SNF2-rel_dom"/>
    <property type="match status" value="1"/>
</dbReference>
<dbReference type="InterPro" id="IPR027417">
    <property type="entry name" value="P-loop_NTPase"/>
</dbReference>
<reference evidence="5" key="1">
    <citation type="submission" date="2023-02" db="EMBL/GenBank/DDBJ databases">
        <title>Colletotrichum kahawae CIFC_Que2 genome sequencing and assembly.</title>
        <authorList>
            <person name="Baroncelli R."/>
        </authorList>
    </citation>
    <scope>NUCLEOTIDE SEQUENCE</scope>
    <source>
        <strain evidence="5">CIFC_Que2</strain>
    </source>
</reference>
<keyword evidence="6" id="KW-1185">Reference proteome</keyword>
<feature type="domain" description="SNF2 N-terminal" evidence="4">
    <location>
        <begin position="169"/>
        <end position="285"/>
    </location>
</feature>
<keyword evidence="3" id="KW-0067">ATP-binding</keyword>
<organism evidence="5 6">
    <name type="scientific">Colletotrichum kahawae</name>
    <name type="common">Coffee berry disease fungus</name>
    <dbReference type="NCBI Taxonomy" id="34407"/>
    <lineage>
        <taxon>Eukaryota</taxon>
        <taxon>Fungi</taxon>
        <taxon>Dikarya</taxon>
        <taxon>Ascomycota</taxon>
        <taxon>Pezizomycotina</taxon>
        <taxon>Sordariomycetes</taxon>
        <taxon>Hypocreomycetidae</taxon>
        <taxon>Glomerellales</taxon>
        <taxon>Glomerellaceae</taxon>
        <taxon>Colletotrichum</taxon>
        <taxon>Colletotrichum gloeosporioides species complex</taxon>
    </lineage>
</organism>
<dbReference type="EMBL" id="VYYT01000245">
    <property type="protein sequence ID" value="KAK2752962.1"/>
    <property type="molecule type" value="Genomic_DNA"/>
</dbReference>
<accession>A0AAD9YAZ5</accession>
<proteinExistence type="predicted"/>
<evidence type="ECO:0000256" key="2">
    <source>
        <dbReference type="ARBA" id="ARBA00022801"/>
    </source>
</evidence>
<dbReference type="InterPro" id="IPR038718">
    <property type="entry name" value="SNF2-like_sf"/>
</dbReference>
<dbReference type="AlphaFoldDB" id="A0AAD9YAZ5"/>
<dbReference type="GO" id="GO:0006281">
    <property type="term" value="P:DNA repair"/>
    <property type="evidence" value="ECO:0007669"/>
    <property type="project" value="TreeGrafter"/>
</dbReference>
<name>A0AAD9YAZ5_COLKA</name>
<dbReference type="GO" id="GO:0005524">
    <property type="term" value="F:ATP binding"/>
    <property type="evidence" value="ECO:0007669"/>
    <property type="project" value="UniProtKB-KW"/>
</dbReference>
<dbReference type="Gene3D" id="3.40.50.10810">
    <property type="entry name" value="Tandem AAA-ATPase domain"/>
    <property type="match status" value="1"/>
</dbReference>
<gene>
    <name evidence="5" type="ORF">CKAH01_06203</name>
</gene>
<dbReference type="Proteomes" id="UP001281614">
    <property type="component" value="Unassembled WGS sequence"/>
</dbReference>
<dbReference type="GO" id="GO:0016787">
    <property type="term" value="F:hydrolase activity"/>
    <property type="evidence" value="ECO:0007669"/>
    <property type="project" value="UniProtKB-KW"/>
</dbReference>
<dbReference type="SUPFAM" id="SSF52540">
    <property type="entry name" value="P-loop containing nucleoside triphosphate hydrolases"/>
    <property type="match status" value="1"/>
</dbReference>
<evidence type="ECO:0000313" key="5">
    <source>
        <dbReference type="EMBL" id="KAK2752962.1"/>
    </source>
</evidence>
<protein>
    <recommendedName>
        <fullName evidence="4">SNF2 N-terminal domain-containing protein</fullName>
    </recommendedName>
</protein>
<dbReference type="GO" id="GO:0005634">
    <property type="term" value="C:nucleus"/>
    <property type="evidence" value="ECO:0007669"/>
    <property type="project" value="TreeGrafter"/>
</dbReference>
<evidence type="ECO:0000313" key="6">
    <source>
        <dbReference type="Proteomes" id="UP001281614"/>
    </source>
</evidence>
<sequence>MLSLRQIPLQLEDNCRLICREDPQFHGTLGPCDAELLDSFRSEGIIYELFGVPVGRHQTEQGDIPIWATVYGPRNLAQNFGQILSEADYYFQDPVLSLTDAEYFNPQRFFNTPDARTTDFSVSCLGNSQLTTEMDETHFATDVLKGLVSENDLLGTNGSPFLLTELKSHQKQGLTFMLGRERGWRLHENGRDVWSWSLDEMERPRYTNNINSMSQTLLPPQFQGGILADLMGLGKTLSMISLIAHDKILGDKNGSSIIAADGTTCRGTLIVLPPSLLHNWEKELSR</sequence>
<evidence type="ECO:0000259" key="4">
    <source>
        <dbReference type="Pfam" id="PF00176"/>
    </source>
</evidence>
<dbReference type="InterPro" id="IPR050628">
    <property type="entry name" value="SNF2_RAD54_helicase_TF"/>
</dbReference>
<evidence type="ECO:0000256" key="3">
    <source>
        <dbReference type="ARBA" id="ARBA00022840"/>
    </source>
</evidence>
<comment type="caution">
    <text evidence="5">The sequence shown here is derived from an EMBL/GenBank/DDBJ whole genome shotgun (WGS) entry which is preliminary data.</text>
</comment>
<dbReference type="PANTHER" id="PTHR45626">
    <property type="entry name" value="TRANSCRIPTION TERMINATION FACTOR 2-RELATED"/>
    <property type="match status" value="1"/>
</dbReference>
<dbReference type="InterPro" id="IPR000330">
    <property type="entry name" value="SNF2_N"/>
</dbReference>